<protein>
    <recommendedName>
        <fullName evidence="3">FAD-dependent oxidoreductase 2 FAD binding domain-containing protein</fullName>
    </recommendedName>
</protein>
<dbReference type="GeneID" id="74302249"/>
<dbReference type="AlphaFoldDB" id="A0A5N5UQQ0"/>
<dbReference type="Gene3D" id="3.50.50.60">
    <property type="entry name" value="FAD/NAD(P)-binding domain"/>
    <property type="match status" value="2"/>
</dbReference>
<evidence type="ECO:0008006" key="3">
    <source>
        <dbReference type="Google" id="ProtNLM"/>
    </source>
</evidence>
<proteinExistence type="predicted"/>
<evidence type="ECO:0000313" key="1">
    <source>
        <dbReference type="EMBL" id="KAB7751427.1"/>
    </source>
</evidence>
<comment type="caution">
    <text evidence="1">The sequence shown here is derived from an EMBL/GenBank/DDBJ whole genome shotgun (WGS) entry which is preliminary data.</text>
</comment>
<name>A0A5N5UQQ0_MYCPH</name>
<organism evidence="1 2">
    <name type="scientific">Mycolicibacterium phlei DSM 43239 = CCUG 21000</name>
    <dbReference type="NCBI Taxonomy" id="1226750"/>
    <lineage>
        <taxon>Bacteria</taxon>
        <taxon>Bacillati</taxon>
        <taxon>Actinomycetota</taxon>
        <taxon>Actinomycetes</taxon>
        <taxon>Mycobacteriales</taxon>
        <taxon>Mycobacteriaceae</taxon>
        <taxon>Mycolicibacterium</taxon>
    </lineage>
</organism>
<dbReference type="RefSeq" id="WP_061482264.1">
    <property type="nucleotide sequence ID" value="NZ_ANBO01000002.1"/>
</dbReference>
<dbReference type="SUPFAM" id="SSF51905">
    <property type="entry name" value="FAD/NAD(P)-binding domain"/>
    <property type="match status" value="1"/>
</dbReference>
<dbReference type="Proteomes" id="UP000325690">
    <property type="component" value="Unassembled WGS sequence"/>
</dbReference>
<reference evidence="1 2" key="1">
    <citation type="submission" date="2012-10" db="EMBL/GenBank/DDBJ databases">
        <title>The draft sequence of the Mycobacterium pheli genome.</title>
        <authorList>
            <person name="Pettersson B.M.F."/>
            <person name="Das S."/>
            <person name="Dasgupta S."/>
            <person name="Bhattacharya A."/>
            <person name="Kirsebom L.A."/>
        </authorList>
    </citation>
    <scope>NUCLEOTIDE SEQUENCE [LARGE SCALE GENOMIC DNA]</scope>
    <source>
        <strain evidence="1 2">CCUG 21000</strain>
    </source>
</reference>
<dbReference type="InterPro" id="IPR036188">
    <property type="entry name" value="FAD/NAD-bd_sf"/>
</dbReference>
<keyword evidence="2" id="KW-1185">Reference proteome</keyword>
<dbReference type="EMBL" id="ANBP01000055">
    <property type="protein sequence ID" value="KAB7751427.1"/>
    <property type="molecule type" value="Genomic_DNA"/>
</dbReference>
<gene>
    <name evidence="1" type="ORF">MPHL21000_24810</name>
</gene>
<accession>A0A5N5UQQ0</accession>
<sequence>MWDDEVDVVCTGAGAAGLANALAVADLDAEVFIADAADTATAGRTWLEVAGGDPETSHYFTELAADLGPLRRKSVDPSIPVREVPSTAGSDSGRTIAPFVGARLREWAARCLATPYGFLSTRLPDWQTTVRTADGEILEVSELGTLTIGSGDAEAAVRDWLTARIAQEGIEVHRGHTLQRLVFEEGVAVGAVFDTPDGPWAVRARHGVTVTGGAAPLPGSAAHRLPADATVRLCVVGQRASRFGRLELLTSDPLEPTVPVTCRARDRRLVVNLHDTHRGLQTWRCAKIDRYPSLGE</sequence>
<evidence type="ECO:0000313" key="2">
    <source>
        <dbReference type="Proteomes" id="UP000325690"/>
    </source>
</evidence>